<evidence type="ECO:0000313" key="2">
    <source>
        <dbReference type="EMBL" id="MFK2905374.1"/>
    </source>
</evidence>
<feature type="compositionally biased region" description="Low complexity" evidence="1">
    <location>
        <begin position="252"/>
        <end position="269"/>
    </location>
</feature>
<proteinExistence type="predicted"/>
<name>A0ABW8JW42_9GAMM</name>
<feature type="region of interest" description="Disordered" evidence="1">
    <location>
        <begin position="243"/>
        <end position="269"/>
    </location>
</feature>
<accession>A0ABW8JW42</accession>
<keyword evidence="3" id="KW-1185">Reference proteome</keyword>
<organism evidence="2 3">
    <name type="scientific">Dyella ginsengisoli</name>
    <dbReference type="NCBI Taxonomy" id="363848"/>
    <lineage>
        <taxon>Bacteria</taxon>
        <taxon>Pseudomonadati</taxon>
        <taxon>Pseudomonadota</taxon>
        <taxon>Gammaproteobacteria</taxon>
        <taxon>Lysobacterales</taxon>
        <taxon>Rhodanobacteraceae</taxon>
        <taxon>Dyella</taxon>
    </lineage>
</organism>
<sequence length="269" mass="29525">MHPRRLLFCLVALFALWLGGCVAGGDPRLPIPTTLVPAPTPATRLVVVLPGRGDSLDSLTRTGIAQLIQQQWPDADVMLTGLTMPYYRQDRAIPRLHDEIMTPARGRYRQVLLAGISLGGLGALLYDRAYPGEADGLLLISPYLGDGAIHREIRDAGGLDTWQPGPVQPIGPSTFQRELWRYLKDWSNHPGRTRTTWLAYGDSERFRASIELMSPRLPADHVIMLPGHHNWTLWRSATRALLERAGPPHPGPHAAGAASGSNGRHASSR</sequence>
<dbReference type="Gene3D" id="3.40.50.1820">
    <property type="entry name" value="alpha/beta hydrolase"/>
    <property type="match status" value="1"/>
</dbReference>
<gene>
    <name evidence="2" type="ORF">ISP17_15530</name>
</gene>
<dbReference type="InterPro" id="IPR029058">
    <property type="entry name" value="AB_hydrolase_fold"/>
</dbReference>
<dbReference type="PROSITE" id="PS51257">
    <property type="entry name" value="PROKAR_LIPOPROTEIN"/>
    <property type="match status" value="1"/>
</dbReference>
<dbReference type="Proteomes" id="UP001620460">
    <property type="component" value="Unassembled WGS sequence"/>
</dbReference>
<dbReference type="RefSeq" id="WP_404634818.1">
    <property type="nucleotide sequence ID" value="NZ_JADIKM010000004.1"/>
</dbReference>
<protein>
    <submittedName>
        <fullName evidence="2">Alpha/beta hydrolase</fullName>
    </submittedName>
</protein>
<dbReference type="SUPFAM" id="SSF53474">
    <property type="entry name" value="alpha/beta-Hydrolases"/>
    <property type="match status" value="1"/>
</dbReference>
<dbReference type="GO" id="GO:0016787">
    <property type="term" value="F:hydrolase activity"/>
    <property type="evidence" value="ECO:0007669"/>
    <property type="project" value="UniProtKB-KW"/>
</dbReference>
<evidence type="ECO:0000313" key="3">
    <source>
        <dbReference type="Proteomes" id="UP001620460"/>
    </source>
</evidence>
<comment type="caution">
    <text evidence="2">The sequence shown here is derived from an EMBL/GenBank/DDBJ whole genome shotgun (WGS) entry which is preliminary data.</text>
</comment>
<dbReference type="EMBL" id="JADIKM010000004">
    <property type="protein sequence ID" value="MFK2905374.1"/>
    <property type="molecule type" value="Genomic_DNA"/>
</dbReference>
<reference evidence="2 3" key="1">
    <citation type="submission" date="2020-10" db="EMBL/GenBank/DDBJ databases">
        <title>Phylogeny of dyella-like bacteria.</title>
        <authorList>
            <person name="Fu J."/>
        </authorList>
    </citation>
    <scope>NUCLEOTIDE SEQUENCE [LARGE SCALE GENOMIC DNA]</scope>
    <source>
        <strain evidence="2 3">Gsoil3046</strain>
    </source>
</reference>
<evidence type="ECO:0000256" key="1">
    <source>
        <dbReference type="SAM" id="MobiDB-lite"/>
    </source>
</evidence>
<keyword evidence="2" id="KW-0378">Hydrolase</keyword>